<organism evidence="2 3">
    <name type="scientific">Pleurotus eryngii</name>
    <name type="common">Boletus of the steppes</name>
    <dbReference type="NCBI Taxonomy" id="5323"/>
    <lineage>
        <taxon>Eukaryota</taxon>
        <taxon>Fungi</taxon>
        <taxon>Dikarya</taxon>
        <taxon>Basidiomycota</taxon>
        <taxon>Agaricomycotina</taxon>
        <taxon>Agaricomycetes</taxon>
        <taxon>Agaricomycetidae</taxon>
        <taxon>Agaricales</taxon>
        <taxon>Pleurotineae</taxon>
        <taxon>Pleurotaceae</taxon>
        <taxon>Pleurotus</taxon>
    </lineage>
</organism>
<feature type="region of interest" description="Disordered" evidence="1">
    <location>
        <begin position="322"/>
        <end position="341"/>
    </location>
</feature>
<feature type="region of interest" description="Disordered" evidence="1">
    <location>
        <begin position="243"/>
        <end position="290"/>
    </location>
</feature>
<protein>
    <submittedName>
        <fullName evidence="2">Uncharacterized protein</fullName>
    </submittedName>
</protein>
<dbReference type="Proteomes" id="UP000807025">
    <property type="component" value="Unassembled WGS sequence"/>
</dbReference>
<feature type="compositionally biased region" description="Polar residues" evidence="1">
    <location>
        <begin position="327"/>
        <end position="341"/>
    </location>
</feature>
<name>A0A9P6D546_PLEER</name>
<proteinExistence type="predicted"/>
<evidence type="ECO:0000313" key="3">
    <source>
        <dbReference type="Proteomes" id="UP000807025"/>
    </source>
</evidence>
<dbReference type="AlphaFoldDB" id="A0A9P6D546"/>
<accession>A0A9P6D546</accession>
<evidence type="ECO:0000313" key="2">
    <source>
        <dbReference type="EMBL" id="KAF9491482.1"/>
    </source>
</evidence>
<sequence>MILSKEEKFFHNIIKEEWFSHCKENKLYGAKGCPTKMPVFFLNKIAKSVFKNQLSKIQEEIVNHLLQHPVTKKDDEGEDEENADLTAACWQIFTEAGFISFTMVAGLGPSEGGNILVYVVSKGTMAEGSPSEQVKHSLPGMESLRNYTVPAGKPLPLKPIASTSKALMSSVTSQDELGRNTLQAMGCVVEDDTEDNTNMEIENITPVLLVSLELNKLVHMNPKEKKQRAPCTKRMKGMAAVRKSARFVASPSEEPELVETSMPPTPTSLATMSAPHPHQPDGISKTPAMSSAPIKAPAMADASSQEGWALSAPLDTLVMPRSAGQAPATSPTDAPVMPSSSTLTTPALIKEEHSSGGIVPLAMSMIHSADDMDVDATHLLAPVEASQWLKDAAEAL</sequence>
<dbReference type="EMBL" id="MU154618">
    <property type="protein sequence ID" value="KAF9491482.1"/>
    <property type="molecule type" value="Genomic_DNA"/>
</dbReference>
<comment type="caution">
    <text evidence="2">The sequence shown here is derived from an EMBL/GenBank/DDBJ whole genome shotgun (WGS) entry which is preliminary data.</text>
</comment>
<keyword evidence="3" id="KW-1185">Reference proteome</keyword>
<evidence type="ECO:0000256" key="1">
    <source>
        <dbReference type="SAM" id="MobiDB-lite"/>
    </source>
</evidence>
<gene>
    <name evidence="2" type="ORF">BDN71DRAFT_1433920</name>
</gene>
<reference evidence="2" key="1">
    <citation type="submission" date="2020-11" db="EMBL/GenBank/DDBJ databases">
        <authorList>
            <consortium name="DOE Joint Genome Institute"/>
            <person name="Ahrendt S."/>
            <person name="Riley R."/>
            <person name="Andreopoulos W."/>
            <person name="Labutti K."/>
            <person name="Pangilinan J."/>
            <person name="Ruiz-Duenas F.J."/>
            <person name="Barrasa J.M."/>
            <person name="Sanchez-Garcia M."/>
            <person name="Camarero S."/>
            <person name="Miyauchi S."/>
            <person name="Serrano A."/>
            <person name="Linde D."/>
            <person name="Babiker R."/>
            <person name="Drula E."/>
            <person name="Ayuso-Fernandez I."/>
            <person name="Pacheco R."/>
            <person name="Padilla G."/>
            <person name="Ferreira P."/>
            <person name="Barriuso J."/>
            <person name="Kellner H."/>
            <person name="Castanera R."/>
            <person name="Alfaro M."/>
            <person name="Ramirez L."/>
            <person name="Pisabarro A.G."/>
            <person name="Kuo A."/>
            <person name="Tritt A."/>
            <person name="Lipzen A."/>
            <person name="He G."/>
            <person name="Yan M."/>
            <person name="Ng V."/>
            <person name="Cullen D."/>
            <person name="Martin F."/>
            <person name="Rosso M.-N."/>
            <person name="Henrissat B."/>
            <person name="Hibbett D."/>
            <person name="Martinez A.T."/>
            <person name="Grigoriev I.V."/>
        </authorList>
    </citation>
    <scope>NUCLEOTIDE SEQUENCE</scope>
    <source>
        <strain evidence="2">ATCC 90797</strain>
    </source>
</reference>
<dbReference type="OrthoDB" id="10560587at2759"/>